<comment type="cofactor">
    <cofactor evidence="1">
        <name>Zn(2+)</name>
        <dbReference type="ChEBI" id="CHEBI:29105"/>
    </cofactor>
</comment>
<feature type="non-terminal residue" evidence="10">
    <location>
        <position position="1"/>
    </location>
</feature>
<dbReference type="GO" id="GO:0005615">
    <property type="term" value="C:extracellular space"/>
    <property type="evidence" value="ECO:0007669"/>
    <property type="project" value="TreeGrafter"/>
</dbReference>
<dbReference type="EMBL" id="SNRW01013116">
    <property type="protein sequence ID" value="KAA6372981.1"/>
    <property type="molecule type" value="Genomic_DNA"/>
</dbReference>
<reference evidence="10 11" key="1">
    <citation type="submission" date="2019-03" db="EMBL/GenBank/DDBJ databases">
        <title>Single cell metagenomics reveals metabolic interactions within the superorganism composed of flagellate Streblomastix strix and complex community of Bacteroidetes bacteria on its surface.</title>
        <authorList>
            <person name="Treitli S.C."/>
            <person name="Kolisko M."/>
            <person name="Husnik F."/>
            <person name="Keeling P."/>
            <person name="Hampl V."/>
        </authorList>
    </citation>
    <scope>NUCLEOTIDE SEQUENCE [LARGE SCALE GENOMIC DNA]</scope>
    <source>
        <strain evidence="10">ST1C</strain>
    </source>
</reference>
<evidence type="ECO:0000256" key="8">
    <source>
        <dbReference type="SAM" id="MobiDB-lite"/>
    </source>
</evidence>
<feature type="compositionally biased region" description="Basic and acidic residues" evidence="8">
    <location>
        <begin position="447"/>
        <end position="458"/>
    </location>
</feature>
<evidence type="ECO:0000313" key="10">
    <source>
        <dbReference type="EMBL" id="KAA6372981.1"/>
    </source>
</evidence>
<keyword evidence="6" id="KW-0862">Zinc</keyword>
<dbReference type="PANTHER" id="PTHR11533:SF299">
    <property type="entry name" value="AMINOPEPTIDASE"/>
    <property type="match status" value="1"/>
</dbReference>
<dbReference type="PANTHER" id="PTHR11533">
    <property type="entry name" value="PROTEASE M1 ZINC METALLOPROTEASE"/>
    <property type="match status" value="1"/>
</dbReference>
<evidence type="ECO:0000313" key="11">
    <source>
        <dbReference type="Proteomes" id="UP000324800"/>
    </source>
</evidence>
<dbReference type="GO" id="GO:0070006">
    <property type="term" value="F:metalloaminopeptidase activity"/>
    <property type="evidence" value="ECO:0007669"/>
    <property type="project" value="TreeGrafter"/>
</dbReference>
<evidence type="ECO:0000259" key="9">
    <source>
        <dbReference type="Pfam" id="PF01433"/>
    </source>
</evidence>
<gene>
    <name evidence="10" type="ORF">EZS28_031492</name>
</gene>
<evidence type="ECO:0000256" key="1">
    <source>
        <dbReference type="ARBA" id="ARBA00001947"/>
    </source>
</evidence>
<dbReference type="InterPro" id="IPR050344">
    <property type="entry name" value="Peptidase_M1_aminopeptidases"/>
</dbReference>
<dbReference type="GO" id="GO:0008270">
    <property type="term" value="F:zinc ion binding"/>
    <property type="evidence" value="ECO:0007669"/>
    <property type="project" value="InterPro"/>
</dbReference>
<evidence type="ECO:0000256" key="6">
    <source>
        <dbReference type="ARBA" id="ARBA00022833"/>
    </source>
</evidence>
<dbReference type="GO" id="GO:0043171">
    <property type="term" value="P:peptide catabolic process"/>
    <property type="evidence" value="ECO:0007669"/>
    <property type="project" value="TreeGrafter"/>
</dbReference>
<organism evidence="10 11">
    <name type="scientific">Streblomastix strix</name>
    <dbReference type="NCBI Taxonomy" id="222440"/>
    <lineage>
        <taxon>Eukaryota</taxon>
        <taxon>Metamonada</taxon>
        <taxon>Preaxostyla</taxon>
        <taxon>Oxymonadida</taxon>
        <taxon>Streblomastigidae</taxon>
        <taxon>Streblomastix</taxon>
    </lineage>
</organism>
<name>A0A5J4USR6_9EUKA</name>
<dbReference type="GO" id="GO:0042277">
    <property type="term" value="F:peptide binding"/>
    <property type="evidence" value="ECO:0007669"/>
    <property type="project" value="TreeGrafter"/>
</dbReference>
<dbReference type="SUPFAM" id="SSF55486">
    <property type="entry name" value="Metalloproteases ('zincins'), catalytic domain"/>
    <property type="match status" value="1"/>
</dbReference>
<keyword evidence="3" id="KW-0645">Protease</keyword>
<feature type="compositionally biased region" description="Polar residues" evidence="8">
    <location>
        <begin position="427"/>
        <end position="446"/>
    </location>
</feature>
<comment type="similarity">
    <text evidence="2">Belongs to the peptidase M1 family.</text>
</comment>
<accession>A0A5J4USR6</accession>
<dbReference type="AlphaFoldDB" id="A0A5J4USR6"/>
<evidence type="ECO:0000256" key="2">
    <source>
        <dbReference type="ARBA" id="ARBA00010136"/>
    </source>
</evidence>
<dbReference type="OrthoDB" id="10031169at2759"/>
<feature type="domain" description="Peptidase M1 membrane alanine aminopeptidase" evidence="9">
    <location>
        <begin position="1"/>
        <end position="183"/>
    </location>
</feature>
<dbReference type="GO" id="GO:0016020">
    <property type="term" value="C:membrane"/>
    <property type="evidence" value="ECO:0007669"/>
    <property type="project" value="TreeGrafter"/>
</dbReference>
<feature type="region of interest" description="Disordered" evidence="8">
    <location>
        <begin position="245"/>
        <end position="271"/>
    </location>
</feature>
<dbReference type="Proteomes" id="UP000324800">
    <property type="component" value="Unassembled WGS sequence"/>
</dbReference>
<dbReference type="InterPro" id="IPR027268">
    <property type="entry name" value="Peptidase_M4/M1_CTD_sf"/>
</dbReference>
<feature type="region of interest" description="Disordered" evidence="8">
    <location>
        <begin position="427"/>
        <end position="465"/>
    </location>
</feature>
<evidence type="ECO:0000256" key="7">
    <source>
        <dbReference type="ARBA" id="ARBA00023049"/>
    </source>
</evidence>
<dbReference type="GO" id="GO:0006508">
    <property type="term" value="P:proteolysis"/>
    <property type="evidence" value="ECO:0007669"/>
    <property type="project" value="UniProtKB-KW"/>
</dbReference>
<dbReference type="Gene3D" id="1.10.390.10">
    <property type="entry name" value="Neutral Protease Domain 2"/>
    <property type="match status" value="1"/>
</dbReference>
<dbReference type="PRINTS" id="PR00756">
    <property type="entry name" value="ALADIPTASE"/>
</dbReference>
<dbReference type="InterPro" id="IPR014782">
    <property type="entry name" value="Peptidase_M1_dom"/>
</dbReference>
<comment type="caution">
    <text evidence="10">The sequence shown here is derived from an EMBL/GenBank/DDBJ whole genome shotgun (WGS) entry which is preliminary data.</text>
</comment>
<dbReference type="Pfam" id="PF01433">
    <property type="entry name" value="Peptidase_M1"/>
    <property type="match status" value="1"/>
</dbReference>
<evidence type="ECO:0000256" key="4">
    <source>
        <dbReference type="ARBA" id="ARBA00022723"/>
    </source>
</evidence>
<sequence>AMQNWGLITFREGSVLADSQNAPTYQLERVGYTICHELVHQWAGDLVTPTWWDDLWLNEGFATFLGYYVLDNLQPHWNNWLGHQCGEQNNAFNSDAQEDSTHPIEVQVIRADDADDVFDAISYHKSCIIIRMMFNFIGEESFKVGFTNYLKKHAYKNAVSTDLWEALAESSGFKELPQMMQSWTQQEGFPLVSVKEIKQEITEKRKQQLIIRENEDIEEDQYYVRVFEFTQQKFSQKNLRKITEGQKNEEKEKEKDLFIKDKQKEEDKQQDNNPIWKIPVAVYQQNGSQHLNGSPLTKTQPIVGLSQLNEMMAQLNICRSTTSLSASDRMGIQNDLAALALKGGAFPYVQYLKFVRSAYWHEQCIEVRQDIIGEILSTMNIFMEGIVAGNDAEKVRLEKIRRLKEKEKEKENAMRFRGRWANYQLNQNTGDNQLNNGSIQINQSQSDQKHDNSEKKEQQNQNIDT</sequence>
<feature type="compositionally biased region" description="Basic and acidic residues" evidence="8">
    <location>
        <begin position="245"/>
        <end position="270"/>
    </location>
</feature>
<evidence type="ECO:0000256" key="5">
    <source>
        <dbReference type="ARBA" id="ARBA00022801"/>
    </source>
</evidence>
<dbReference type="GO" id="GO:0005737">
    <property type="term" value="C:cytoplasm"/>
    <property type="evidence" value="ECO:0007669"/>
    <property type="project" value="TreeGrafter"/>
</dbReference>
<evidence type="ECO:0000256" key="3">
    <source>
        <dbReference type="ARBA" id="ARBA00022670"/>
    </source>
</evidence>
<keyword evidence="10" id="KW-0031">Aminopeptidase</keyword>
<dbReference type="InterPro" id="IPR001930">
    <property type="entry name" value="Peptidase_M1"/>
</dbReference>
<keyword evidence="7" id="KW-0482">Metalloprotease</keyword>
<keyword evidence="4" id="KW-0479">Metal-binding</keyword>
<protein>
    <submittedName>
        <fullName evidence="10">Putative Aminopeptidase 2</fullName>
    </submittedName>
</protein>
<keyword evidence="5" id="KW-0378">Hydrolase</keyword>
<feature type="non-terminal residue" evidence="10">
    <location>
        <position position="465"/>
    </location>
</feature>
<proteinExistence type="inferred from homology"/>